<evidence type="ECO:0000256" key="3">
    <source>
        <dbReference type="ARBA" id="ARBA00022946"/>
    </source>
</evidence>
<evidence type="ECO:0000256" key="5">
    <source>
        <dbReference type="ARBA" id="ARBA00023128"/>
    </source>
</evidence>
<dbReference type="GO" id="GO:0006412">
    <property type="term" value="P:translation"/>
    <property type="evidence" value="ECO:0007669"/>
    <property type="project" value="InterPro"/>
</dbReference>
<gene>
    <name evidence="10" type="ORF">SPHA_13208</name>
</gene>
<evidence type="ECO:0000313" key="10">
    <source>
        <dbReference type="EMBL" id="CAE1174630.1"/>
    </source>
</evidence>
<dbReference type="Gene3D" id="3.30.230.10">
    <property type="match status" value="1"/>
</dbReference>
<comment type="similarity">
    <text evidence="2">Belongs to the universal ribosomal protein uS9 family.</text>
</comment>
<dbReference type="InterPro" id="IPR000754">
    <property type="entry name" value="Ribosomal_uS9"/>
</dbReference>
<dbReference type="FunFam" id="3.30.230.10:FF:000035">
    <property type="entry name" value="28S ribosomal protein S9, mitochondrial"/>
    <property type="match status" value="1"/>
</dbReference>
<dbReference type="GO" id="GO:0005743">
    <property type="term" value="C:mitochondrial inner membrane"/>
    <property type="evidence" value="ECO:0007669"/>
    <property type="project" value="UniProtKB-ARBA"/>
</dbReference>
<dbReference type="InterPro" id="IPR020568">
    <property type="entry name" value="Ribosomal_Su5_D2-typ_SF"/>
</dbReference>
<keyword evidence="6" id="KW-0687">Ribonucleoprotein</keyword>
<dbReference type="PANTHER" id="PTHR21569:SF1">
    <property type="entry name" value="SMALL RIBOSOMAL SUBUNIT PROTEIN US9M"/>
    <property type="match status" value="1"/>
</dbReference>
<keyword evidence="11" id="KW-1185">Reference proteome</keyword>
<feature type="compositionally biased region" description="Basic residues" evidence="9">
    <location>
        <begin position="380"/>
        <end position="399"/>
    </location>
</feature>
<keyword evidence="4" id="KW-0689">Ribosomal protein</keyword>
<evidence type="ECO:0000256" key="7">
    <source>
        <dbReference type="ARBA" id="ARBA00039318"/>
    </source>
</evidence>
<dbReference type="GO" id="GO:0003735">
    <property type="term" value="F:structural constituent of ribosome"/>
    <property type="evidence" value="ECO:0007669"/>
    <property type="project" value="InterPro"/>
</dbReference>
<sequence>MALNLTLSFIGGRCSRVFYSQSRISILGCIRHQSTIPSDISSVSKLVDTAKKPQPKAERISKAMVSYLEKAKKYDAMMLEEISQYEIGRRHLANIMGADPESFSQEDIDKAIEYLLPSALFAKPARPLMKHPYEIFPKKKMAQFGTDGRPFHYLFYTVKPNYYGLMHNIAWKVEELKKEEDKHYQVDGVFRNPPVLNLKGSTWIDKETLKKKVLENISDLEYQRFLQLIEHLVAQPFSYKEKEFIMQYRQEFESQLKQFNFPEIEIDENGRQFCKTTGKRKKAEVDLILWIKGSGKVEINGQDLSYFQSVKERNQLLFPLQFLQKTKEVDFKAEVRRGGISGQAGAIRLALSQALATFMDQATVEKMRLAGLLTRDIRRRERKKPGQPGARKKNTWKKR</sequence>
<keyword evidence="3" id="KW-0809">Transit peptide</keyword>
<evidence type="ECO:0000256" key="2">
    <source>
        <dbReference type="ARBA" id="ARBA00005251"/>
    </source>
</evidence>
<dbReference type="Pfam" id="PF00380">
    <property type="entry name" value="Ribosomal_S9"/>
    <property type="match status" value="1"/>
</dbReference>
<evidence type="ECO:0000256" key="1">
    <source>
        <dbReference type="ARBA" id="ARBA00004173"/>
    </source>
</evidence>
<comment type="subcellular location">
    <subcellularLocation>
        <location evidence="1">Mitochondrion</location>
    </subcellularLocation>
</comment>
<accession>A0A812B968</accession>
<dbReference type="GO" id="GO:0003723">
    <property type="term" value="F:RNA binding"/>
    <property type="evidence" value="ECO:0007669"/>
    <property type="project" value="TreeGrafter"/>
</dbReference>
<dbReference type="SUPFAM" id="SSF54211">
    <property type="entry name" value="Ribosomal protein S5 domain 2-like"/>
    <property type="match status" value="1"/>
</dbReference>
<evidence type="ECO:0000256" key="6">
    <source>
        <dbReference type="ARBA" id="ARBA00023274"/>
    </source>
</evidence>
<dbReference type="OrthoDB" id="10254627at2759"/>
<protein>
    <recommendedName>
        <fullName evidence="7">Small ribosomal subunit protein uS9m</fullName>
    </recommendedName>
    <alternativeName>
        <fullName evidence="8">28S ribosomal protein S9, mitochondrial</fullName>
    </alternativeName>
</protein>
<evidence type="ECO:0000313" key="11">
    <source>
        <dbReference type="Proteomes" id="UP000597762"/>
    </source>
</evidence>
<dbReference type="EMBL" id="CAHIKZ030000441">
    <property type="protein sequence ID" value="CAE1174630.1"/>
    <property type="molecule type" value="Genomic_DNA"/>
</dbReference>
<evidence type="ECO:0000256" key="8">
    <source>
        <dbReference type="ARBA" id="ARBA00076042"/>
    </source>
</evidence>
<reference evidence="10" key="1">
    <citation type="submission" date="2021-01" db="EMBL/GenBank/DDBJ databases">
        <authorList>
            <person name="Li R."/>
            <person name="Bekaert M."/>
        </authorList>
    </citation>
    <scope>NUCLEOTIDE SEQUENCE</scope>
    <source>
        <strain evidence="10">Farmed</strain>
    </source>
</reference>
<dbReference type="GO" id="GO:0005763">
    <property type="term" value="C:mitochondrial small ribosomal subunit"/>
    <property type="evidence" value="ECO:0007669"/>
    <property type="project" value="TreeGrafter"/>
</dbReference>
<evidence type="ECO:0000256" key="4">
    <source>
        <dbReference type="ARBA" id="ARBA00022980"/>
    </source>
</evidence>
<dbReference type="Proteomes" id="UP000597762">
    <property type="component" value="Unassembled WGS sequence"/>
</dbReference>
<dbReference type="InterPro" id="IPR014721">
    <property type="entry name" value="Ribsml_uS5_D2-typ_fold_subgr"/>
</dbReference>
<proteinExistence type="inferred from homology"/>
<comment type="caution">
    <text evidence="10">The sequence shown here is derived from an EMBL/GenBank/DDBJ whole genome shotgun (WGS) entry which is preliminary data.</text>
</comment>
<feature type="region of interest" description="Disordered" evidence="9">
    <location>
        <begin position="377"/>
        <end position="399"/>
    </location>
</feature>
<name>A0A812B968_ACAPH</name>
<dbReference type="PANTHER" id="PTHR21569">
    <property type="entry name" value="RIBOSOMAL PROTEIN S9"/>
    <property type="match status" value="1"/>
</dbReference>
<keyword evidence="5" id="KW-0496">Mitochondrion</keyword>
<evidence type="ECO:0000256" key="9">
    <source>
        <dbReference type="SAM" id="MobiDB-lite"/>
    </source>
</evidence>
<organism evidence="10 11">
    <name type="scientific">Acanthosepion pharaonis</name>
    <name type="common">Pharaoh cuttlefish</name>
    <name type="synonym">Sepia pharaonis</name>
    <dbReference type="NCBI Taxonomy" id="158019"/>
    <lineage>
        <taxon>Eukaryota</taxon>
        <taxon>Metazoa</taxon>
        <taxon>Spiralia</taxon>
        <taxon>Lophotrochozoa</taxon>
        <taxon>Mollusca</taxon>
        <taxon>Cephalopoda</taxon>
        <taxon>Coleoidea</taxon>
        <taxon>Decapodiformes</taxon>
        <taxon>Sepiida</taxon>
        <taxon>Sepiina</taxon>
        <taxon>Sepiidae</taxon>
        <taxon>Acanthosepion</taxon>
    </lineage>
</organism>
<dbReference type="AlphaFoldDB" id="A0A812B968"/>